<dbReference type="Proteomes" id="UP000828048">
    <property type="component" value="Chromosome 5"/>
</dbReference>
<proteinExistence type="predicted"/>
<gene>
    <name evidence="1" type="ORF">Vadar_001752</name>
</gene>
<reference evidence="1 2" key="1">
    <citation type="journal article" date="2021" name="Hortic Res">
        <title>High-quality reference genome and annotation aids understanding of berry development for evergreen blueberry (Vaccinium darrowii).</title>
        <authorList>
            <person name="Yu J."/>
            <person name="Hulse-Kemp A.M."/>
            <person name="Babiker E."/>
            <person name="Staton M."/>
        </authorList>
    </citation>
    <scope>NUCLEOTIDE SEQUENCE [LARGE SCALE GENOMIC DNA]</scope>
    <source>
        <strain evidence="2">cv. NJ 8807/NJ 8810</strain>
        <tissue evidence="1">Young leaf</tissue>
    </source>
</reference>
<evidence type="ECO:0000313" key="2">
    <source>
        <dbReference type="Proteomes" id="UP000828048"/>
    </source>
</evidence>
<name>A0ACB7XWR9_9ERIC</name>
<protein>
    <submittedName>
        <fullName evidence="1">Uncharacterized protein</fullName>
    </submittedName>
</protein>
<evidence type="ECO:0000313" key="1">
    <source>
        <dbReference type="EMBL" id="KAH7845417.1"/>
    </source>
</evidence>
<dbReference type="EMBL" id="CM037155">
    <property type="protein sequence ID" value="KAH7845417.1"/>
    <property type="molecule type" value="Genomic_DNA"/>
</dbReference>
<keyword evidence="2" id="KW-1185">Reference proteome</keyword>
<sequence>MAILLCPVLDNDRVGTLSTTTPNNTRTLNHHDFPISVPGNRCICVCHVGRSGDLMALFLFKIPTCIPHELLGNIKYVLLPKAFLFPDSTLRPPPFITNFQFAKYSKSSPSRSDKNNSSGVHSVKPDSTSHRWKPILSGVHCNQSTSYPITYADILKGKSNGKAKMVEVKESGFDWLHMSVVGILNSYCDVNSLQDFFITNGIWDADIRSLGGLNVLLSFDSSESLNSFLEDKDKVLPKWFSSVEAWANQSIKSSRCVWISFFGVPLNAWCSSTFINIGKLWGDVIKLDEFTENSIAFDKGRMFILTDFLDCINEVVHVKINDDIYPVKVIEDPMAETCWEKRVFTSIKINRKLDSDRKENVVEIDPLDDDSIELDDLDAQEEIIGVNSKMDLPELELDNKHYNPDDLGLCDGSRAGVFEKESNVVGEGF</sequence>
<organism evidence="1 2">
    <name type="scientific">Vaccinium darrowii</name>
    <dbReference type="NCBI Taxonomy" id="229202"/>
    <lineage>
        <taxon>Eukaryota</taxon>
        <taxon>Viridiplantae</taxon>
        <taxon>Streptophyta</taxon>
        <taxon>Embryophyta</taxon>
        <taxon>Tracheophyta</taxon>
        <taxon>Spermatophyta</taxon>
        <taxon>Magnoliopsida</taxon>
        <taxon>eudicotyledons</taxon>
        <taxon>Gunneridae</taxon>
        <taxon>Pentapetalae</taxon>
        <taxon>asterids</taxon>
        <taxon>Ericales</taxon>
        <taxon>Ericaceae</taxon>
        <taxon>Vaccinioideae</taxon>
        <taxon>Vaccinieae</taxon>
        <taxon>Vaccinium</taxon>
    </lineage>
</organism>
<comment type="caution">
    <text evidence="1">The sequence shown here is derived from an EMBL/GenBank/DDBJ whole genome shotgun (WGS) entry which is preliminary data.</text>
</comment>
<accession>A0ACB7XWR9</accession>